<sequence>RINGWSGLERDKPVQKKSHRDKENEKDHNWSHLKPVRRQEPRAEGNTGKEAKTS</sequence>
<reference evidence="2 3" key="1">
    <citation type="submission" date="2024-01" db="EMBL/GenBank/DDBJ databases">
        <authorList>
            <person name="Waweru B."/>
        </authorList>
    </citation>
    <scope>NUCLEOTIDE SEQUENCE [LARGE SCALE GENOMIC DNA]</scope>
</reference>
<protein>
    <submittedName>
        <fullName evidence="2">Uncharacterized protein</fullName>
    </submittedName>
</protein>
<name>A0AAV1SG34_9ROSI</name>
<evidence type="ECO:0000313" key="3">
    <source>
        <dbReference type="Proteomes" id="UP001314170"/>
    </source>
</evidence>
<dbReference type="Proteomes" id="UP001314170">
    <property type="component" value="Unassembled WGS sequence"/>
</dbReference>
<accession>A0AAV1SG34</accession>
<dbReference type="EMBL" id="CAWUPB010001184">
    <property type="protein sequence ID" value="CAK7350200.1"/>
    <property type="molecule type" value="Genomic_DNA"/>
</dbReference>
<organism evidence="2 3">
    <name type="scientific">Dovyalis caffra</name>
    <dbReference type="NCBI Taxonomy" id="77055"/>
    <lineage>
        <taxon>Eukaryota</taxon>
        <taxon>Viridiplantae</taxon>
        <taxon>Streptophyta</taxon>
        <taxon>Embryophyta</taxon>
        <taxon>Tracheophyta</taxon>
        <taxon>Spermatophyta</taxon>
        <taxon>Magnoliopsida</taxon>
        <taxon>eudicotyledons</taxon>
        <taxon>Gunneridae</taxon>
        <taxon>Pentapetalae</taxon>
        <taxon>rosids</taxon>
        <taxon>fabids</taxon>
        <taxon>Malpighiales</taxon>
        <taxon>Salicaceae</taxon>
        <taxon>Flacourtieae</taxon>
        <taxon>Dovyalis</taxon>
    </lineage>
</organism>
<feature type="compositionally biased region" description="Basic and acidic residues" evidence="1">
    <location>
        <begin position="37"/>
        <end position="54"/>
    </location>
</feature>
<comment type="caution">
    <text evidence="2">The sequence shown here is derived from an EMBL/GenBank/DDBJ whole genome shotgun (WGS) entry which is preliminary data.</text>
</comment>
<feature type="non-terminal residue" evidence="2">
    <location>
        <position position="1"/>
    </location>
</feature>
<feature type="region of interest" description="Disordered" evidence="1">
    <location>
        <begin position="1"/>
        <end position="54"/>
    </location>
</feature>
<proteinExistence type="predicted"/>
<gene>
    <name evidence="2" type="ORF">DCAF_LOCUS22927</name>
</gene>
<evidence type="ECO:0000313" key="2">
    <source>
        <dbReference type="EMBL" id="CAK7350200.1"/>
    </source>
</evidence>
<evidence type="ECO:0000256" key="1">
    <source>
        <dbReference type="SAM" id="MobiDB-lite"/>
    </source>
</evidence>
<feature type="compositionally biased region" description="Basic and acidic residues" evidence="1">
    <location>
        <begin position="8"/>
        <end position="30"/>
    </location>
</feature>
<keyword evidence="3" id="KW-1185">Reference proteome</keyword>
<dbReference type="AlphaFoldDB" id="A0AAV1SG34"/>